<proteinExistence type="predicted"/>
<evidence type="ECO:0000256" key="1">
    <source>
        <dbReference type="SAM" id="SignalP"/>
    </source>
</evidence>
<evidence type="ECO:0000313" key="2">
    <source>
        <dbReference type="EMBL" id="KAF1796644.1"/>
    </source>
</evidence>
<accession>A0A8H4B7I1</accession>
<keyword evidence="1" id="KW-0732">Signal</keyword>
<dbReference type="EMBL" id="JAAECE010000011">
    <property type="protein sequence ID" value="KAF1796644.1"/>
    <property type="molecule type" value="Genomic_DNA"/>
</dbReference>
<gene>
    <name evidence="2" type="ORF">FB192DRAFT_1403026</name>
</gene>
<evidence type="ECO:0000313" key="3">
    <source>
        <dbReference type="Proteomes" id="UP000469890"/>
    </source>
</evidence>
<dbReference type="AlphaFoldDB" id="A0A8H4B7I1"/>
<reference evidence="2 3" key="1">
    <citation type="submission" date="2019-09" db="EMBL/GenBank/DDBJ databases">
        <authorList>
            <consortium name="DOE Joint Genome Institute"/>
            <person name="Mondo S.J."/>
            <person name="Navarro-Mendoza M.I."/>
            <person name="Perez-Arques C."/>
            <person name="Panchal S."/>
            <person name="Nicolas F.E."/>
            <person name="Ganguly P."/>
            <person name="Pangilinan J."/>
            <person name="Grigoriev I."/>
            <person name="Heitman J."/>
            <person name="Sanya K."/>
            <person name="Garre V."/>
        </authorList>
    </citation>
    <scope>NUCLEOTIDE SEQUENCE [LARGE SCALE GENOMIC DNA]</scope>
    <source>
        <strain evidence="2 3">MU402</strain>
    </source>
</reference>
<organism evidence="2 3">
    <name type="scientific">Mucor circinelloides f. lusitanicus</name>
    <name type="common">Mucor racemosus var. lusitanicus</name>
    <dbReference type="NCBI Taxonomy" id="29924"/>
    <lineage>
        <taxon>Eukaryota</taxon>
        <taxon>Fungi</taxon>
        <taxon>Fungi incertae sedis</taxon>
        <taxon>Mucoromycota</taxon>
        <taxon>Mucoromycotina</taxon>
        <taxon>Mucoromycetes</taxon>
        <taxon>Mucorales</taxon>
        <taxon>Mucorineae</taxon>
        <taxon>Mucoraceae</taxon>
        <taxon>Mucor</taxon>
    </lineage>
</organism>
<feature type="chain" id="PRO_5034354117" evidence="1">
    <location>
        <begin position="38"/>
        <end position="95"/>
    </location>
</feature>
<protein>
    <submittedName>
        <fullName evidence="2">Uncharacterized protein</fullName>
    </submittedName>
</protein>
<feature type="signal peptide" evidence="1">
    <location>
        <begin position="1"/>
        <end position="37"/>
    </location>
</feature>
<dbReference type="Proteomes" id="UP000469890">
    <property type="component" value="Unassembled WGS sequence"/>
</dbReference>
<feature type="non-terminal residue" evidence="2">
    <location>
        <position position="95"/>
    </location>
</feature>
<name>A0A8H4B7I1_MUCCL</name>
<sequence length="95" mass="10483">MIAGFILSLAFYTSTMAHFAFWLSTTALLLLSTLVMAAKSSKDTSRAIVHGGFMSHKMNIAPVKYTVNNDRSIPVKLTRMHVASIHKSQKEGKDI</sequence>
<comment type="caution">
    <text evidence="2">The sequence shown here is derived from an EMBL/GenBank/DDBJ whole genome shotgun (WGS) entry which is preliminary data.</text>
</comment>